<gene>
    <name evidence="3" type="ORF">SAMN05216552_102424</name>
</gene>
<dbReference type="Gene3D" id="2.40.128.110">
    <property type="entry name" value="Lipid/polyisoprenoid-binding, YceI-like"/>
    <property type="match status" value="1"/>
</dbReference>
<evidence type="ECO:0000313" key="4">
    <source>
        <dbReference type="Proteomes" id="UP000199391"/>
    </source>
</evidence>
<protein>
    <submittedName>
        <fullName evidence="3">Polyisoprenoid-binding protein YceI</fullName>
    </submittedName>
</protein>
<evidence type="ECO:0000313" key="3">
    <source>
        <dbReference type="EMBL" id="SFV05555.1"/>
    </source>
</evidence>
<evidence type="ECO:0000256" key="1">
    <source>
        <dbReference type="SAM" id="SignalP"/>
    </source>
</evidence>
<feature type="domain" description="Lipid/polyisoprenoid-binding YceI-like" evidence="2">
    <location>
        <begin position="33"/>
        <end position="191"/>
    </location>
</feature>
<dbReference type="SUPFAM" id="SSF101874">
    <property type="entry name" value="YceI-like"/>
    <property type="match status" value="1"/>
</dbReference>
<sequence length="193" mass="20268">MKSLATLMPSAALSLSLAMALPATAQGLPDKGNYKIDAVHSQVLFTVGHLGVSRLTGRFDGVKGEFSVDGASGAVRAEIDAASVNTGFADRDKHLRSPDFFNAAQFPKITFESTSANLAADGTLAGNLTLHGVTRPVTLKLSQVGAGKDPWGGYRSGFVATGVVKRSDYGMKFMLGPVGDEIEVRLNIEAIKQ</sequence>
<dbReference type="EMBL" id="FPBO01000024">
    <property type="protein sequence ID" value="SFV05555.1"/>
    <property type="molecule type" value="Genomic_DNA"/>
</dbReference>
<evidence type="ECO:0000259" key="2">
    <source>
        <dbReference type="SMART" id="SM00867"/>
    </source>
</evidence>
<dbReference type="RefSeq" id="WP_218164910.1">
    <property type="nucleotide sequence ID" value="NZ_FPBO01000024.1"/>
</dbReference>
<dbReference type="Pfam" id="PF04264">
    <property type="entry name" value="YceI"/>
    <property type="match status" value="1"/>
</dbReference>
<dbReference type="PANTHER" id="PTHR34406:SF1">
    <property type="entry name" value="PROTEIN YCEI"/>
    <property type="match status" value="1"/>
</dbReference>
<dbReference type="InterPro" id="IPR007372">
    <property type="entry name" value="Lipid/polyisoprenoid-bd_YceI"/>
</dbReference>
<organism evidence="3 4">
    <name type="scientific">Pseudoduganella namucuonensis</name>
    <dbReference type="NCBI Taxonomy" id="1035707"/>
    <lineage>
        <taxon>Bacteria</taxon>
        <taxon>Pseudomonadati</taxon>
        <taxon>Pseudomonadota</taxon>
        <taxon>Betaproteobacteria</taxon>
        <taxon>Burkholderiales</taxon>
        <taxon>Oxalobacteraceae</taxon>
        <taxon>Telluria group</taxon>
        <taxon>Pseudoduganella</taxon>
    </lineage>
</organism>
<dbReference type="SMART" id="SM00867">
    <property type="entry name" value="YceI"/>
    <property type="match status" value="1"/>
</dbReference>
<keyword evidence="4" id="KW-1185">Reference proteome</keyword>
<dbReference type="AlphaFoldDB" id="A0A1I7L7D3"/>
<reference evidence="4" key="1">
    <citation type="submission" date="2016-10" db="EMBL/GenBank/DDBJ databases">
        <authorList>
            <person name="Varghese N."/>
            <person name="Submissions S."/>
        </authorList>
    </citation>
    <scope>NUCLEOTIDE SEQUENCE [LARGE SCALE GENOMIC DNA]</scope>
    <source>
        <strain evidence="4">CGMCC 1.11014</strain>
    </source>
</reference>
<dbReference type="STRING" id="1035707.SAMN05216552_102424"/>
<dbReference type="PANTHER" id="PTHR34406">
    <property type="entry name" value="PROTEIN YCEI"/>
    <property type="match status" value="1"/>
</dbReference>
<dbReference type="Proteomes" id="UP000199391">
    <property type="component" value="Unassembled WGS sequence"/>
</dbReference>
<dbReference type="InterPro" id="IPR036761">
    <property type="entry name" value="TTHA0802/YceI-like_sf"/>
</dbReference>
<keyword evidence="1" id="KW-0732">Signal</keyword>
<feature type="chain" id="PRO_5011740177" evidence="1">
    <location>
        <begin position="26"/>
        <end position="193"/>
    </location>
</feature>
<name>A0A1I7L7D3_9BURK</name>
<feature type="signal peptide" evidence="1">
    <location>
        <begin position="1"/>
        <end position="25"/>
    </location>
</feature>
<accession>A0A1I7L7D3</accession>
<proteinExistence type="predicted"/>